<gene>
    <name evidence="2" type="ORF">HCG48_24490</name>
</gene>
<keyword evidence="3" id="KW-1185">Reference proteome</keyword>
<dbReference type="EMBL" id="CP051167">
    <property type="protein sequence ID" value="QIZ73369.1"/>
    <property type="molecule type" value="Genomic_DNA"/>
</dbReference>
<protein>
    <submittedName>
        <fullName evidence="2">DUF4332 domain-containing protein</fullName>
    </submittedName>
</protein>
<evidence type="ECO:0000259" key="1">
    <source>
        <dbReference type="Pfam" id="PF14229"/>
    </source>
</evidence>
<sequence length="154" mass="17214">MASPSNPTPSLKLLDWPIEQLPGLSRENQQNLHHCGIATTQTLIRKTRTDRQQQQIANQLKIAVRDVQKWGIMAQLACLPSVGSRYCGLLLHAGVSSIAQLATLPAARVHQQVLRIQVATMQRRDLCPPVDEVARWIQEAQMLVNAQQKARGER</sequence>
<dbReference type="Proteomes" id="UP000500857">
    <property type="component" value="Chromosome"/>
</dbReference>
<accession>A0A6H1U6W3</accession>
<dbReference type="InterPro" id="IPR025567">
    <property type="entry name" value="DUF4332"/>
</dbReference>
<organism evidence="2 3">
    <name type="scientific">Oxynema aestuarii AP17</name>
    <dbReference type="NCBI Taxonomy" id="2064643"/>
    <lineage>
        <taxon>Bacteria</taxon>
        <taxon>Bacillati</taxon>
        <taxon>Cyanobacteriota</taxon>
        <taxon>Cyanophyceae</taxon>
        <taxon>Oscillatoriophycideae</taxon>
        <taxon>Oscillatoriales</taxon>
        <taxon>Oscillatoriaceae</taxon>
        <taxon>Oxynema</taxon>
        <taxon>Oxynema aestuarii</taxon>
    </lineage>
</organism>
<evidence type="ECO:0000313" key="2">
    <source>
        <dbReference type="EMBL" id="QIZ73369.1"/>
    </source>
</evidence>
<proteinExistence type="predicted"/>
<evidence type="ECO:0000313" key="3">
    <source>
        <dbReference type="Proteomes" id="UP000500857"/>
    </source>
</evidence>
<reference evidence="2 3" key="1">
    <citation type="submission" date="2020-04" db="EMBL/GenBank/DDBJ databases">
        <authorList>
            <person name="Basu S."/>
            <person name="Maruthanayagam V."/>
            <person name="Chakraborty S."/>
            <person name="Pramanik A."/>
            <person name="Mukherjee J."/>
            <person name="Brink B."/>
        </authorList>
    </citation>
    <scope>NUCLEOTIDE SEQUENCE [LARGE SCALE GENOMIC DNA]</scope>
    <source>
        <strain evidence="2 3">AP17</strain>
    </source>
</reference>
<name>A0A6H1U6W3_9CYAN</name>
<dbReference type="AlphaFoldDB" id="A0A6H1U6W3"/>
<dbReference type="KEGG" id="oxy:HCG48_24490"/>
<feature type="domain" description="DUF4332" evidence="1">
    <location>
        <begin position="22"/>
        <end position="142"/>
    </location>
</feature>
<dbReference type="Pfam" id="PF14229">
    <property type="entry name" value="DUF4332"/>
    <property type="match status" value="1"/>
</dbReference>
<dbReference type="RefSeq" id="WP_168571515.1">
    <property type="nucleotide sequence ID" value="NZ_CP051167.1"/>
</dbReference>